<dbReference type="GO" id="GO:0030036">
    <property type="term" value="P:actin cytoskeleton organization"/>
    <property type="evidence" value="ECO:0007669"/>
    <property type="project" value="TreeGrafter"/>
</dbReference>
<dbReference type="PROSITE" id="PS00478">
    <property type="entry name" value="LIM_DOMAIN_1"/>
    <property type="match status" value="2"/>
</dbReference>
<feature type="region of interest" description="Disordered" evidence="7">
    <location>
        <begin position="918"/>
        <end position="979"/>
    </location>
</feature>
<gene>
    <name evidence="10" type="ORF">CTRG_01027</name>
</gene>
<dbReference type="eggNOG" id="KOG2710">
    <property type="taxonomic scope" value="Eukaryota"/>
</dbReference>
<feature type="domain" description="LIM zinc-binding" evidence="8">
    <location>
        <begin position="395"/>
        <end position="455"/>
    </location>
</feature>
<feature type="domain" description="Rho-GAP" evidence="9">
    <location>
        <begin position="1135"/>
        <end position="1357"/>
    </location>
</feature>
<protein>
    <recommendedName>
        <fullName evidence="12">Rho-GTPase-activating protein LRG1</fullName>
    </recommendedName>
</protein>
<dbReference type="SMART" id="SM00324">
    <property type="entry name" value="RhoGAP"/>
    <property type="match status" value="1"/>
</dbReference>
<dbReference type="VEuPathDB" id="FungiDB:CTRG_01027"/>
<keyword evidence="6" id="KW-0440">LIM domain</keyword>
<dbReference type="InterPro" id="IPR001781">
    <property type="entry name" value="Znf_LIM"/>
</dbReference>
<evidence type="ECO:0000313" key="11">
    <source>
        <dbReference type="Proteomes" id="UP000002037"/>
    </source>
</evidence>
<keyword evidence="3" id="KW-0677">Repeat</keyword>
<feature type="region of interest" description="Disordered" evidence="7">
    <location>
        <begin position="194"/>
        <end position="317"/>
    </location>
</feature>
<dbReference type="Pfam" id="PF00620">
    <property type="entry name" value="RhoGAP"/>
    <property type="match status" value="1"/>
</dbReference>
<organism evidence="10 11">
    <name type="scientific">Candida tropicalis (strain ATCC MYA-3404 / T1)</name>
    <name type="common">Yeast</name>
    <dbReference type="NCBI Taxonomy" id="294747"/>
    <lineage>
        <taxon>Eukaryota</taxon>
        <taxon>Fungi</taxon>
        <taxon>Dikarya</taxon>
        <taxon>Ascomycota</taxon>
        <taxon>Saccharomycotina</taxon>
        <taxon>Pichiomycetes</taxon>
        <taxon>Debaryomycetaceae</taxon>
        <taxon>Candida/Lodderomyces clade</taxon>
        <taxon>Candida</taxon>
    </lineage>
</organism>
<dbReference type="Proteomes" id="UP000002037">
    <property type="component" value="Unassembled WGS sequence"/>
</dbReference>
<feature type="domain" description="LIM zinc-binding" evidence="8">
    <location>
        <begin position="322"/>
        <end position="392"/>
    </location>
</feature>
<dbReference type="EMBL" id="GG692395">
    <property type="protein sequence ID" value="EER36287.1"/>
    <property type="molecule type" value="Genomic_DNA"/>
</dbReference>
<evidence type="ECO:0000256" key="5">
    <source>
        <dbReference type="ARBA" id="ARBA00023242"/>
    </source>
</evidence>
<dbReference type="OrthoDB" id="20689at2759"/>
<evidence type="ECO:0000259" key="8">
    <source>
        <dbReference type="PROSITE" id="PS50023"/>
    </source>
</evidence>
<dbReference type="InterPro" id="IPR008936">
    <property type="entry name" value="Rho_GTPase_activation_prot"/>
</dbReference>
<evidence type="ECO:0000256" key="7">
    <source>
        <dbReference type="SAM" id="MobiDB-lite"/>
    </source>
</evidence>
<dbReference type="GeneID" id="8300595"/>
<comment type="subcellular location">
    <subcellularLocation>
        <location evidence="1">Nucleus</location>
    </subcellularLocation>
</comment>
<feature type="compositionally biased region" description="Basic residues" evidence="7">
    <location>
        <begin position="74"/>
        <end position="84"/>
    </location>
</feature>
<evidence type="ECO:0000259" key="9">
    <source>
        <dbReference type="PROSITE" id="PS50238"/>
    </source>
</evidence>
<dbReference type="PROSITE" id="PS50238">
    <property type="entry name" value="RHOGAP"/>
    <property type="match status" value="1"/>
</dbReference>
<reference evidence="10 11" key="1">
    <citation type="journal article" date="2009" name="Nature">
        <title>Evolution of pathogenicity and sexual reproduction in eight Candida genomes.</title>
        <authorList>
            <person name="Butler G."/>
            <person name="Rasmussen M.D."/>
            <person name="Lin M.F."/>
            <person name="Santos M.A."/>
            <person name="Sakthikumar S."/>
            <person name="Munro C.A."/>
            <person name="Rheinbay E."/>
            <person name="Grabherr M."/>
            <person name="Forche A."/>
            <person name="Reedy J.L."/>
            <person name="Agrafioti I."/>
            <person name="Arnaud M.B."/>
            <person name="Bates S."/>
            <person name="Brown A.J."/>
            <person name="Brunke S."/>
            <person name="Costanzo M.C."/>
            <person name="Fitzpatrick D.A."/>
            <person name="de Groot P.W."/>
            <person name="Harris D."/>
            <person name="Hoyer L.L."/>
            <person name="Hube B."/>
            <person name="Klis F.M."/>
            <person name="Kodira C."/>
            <person name="Lennard N."/>
            <person name="Logue M.E."/>
            <person name="Martin R."/>
            <person name="Neiman A.M."/>
            <person name="Nikolaou E."/>
            <person name="Quail M.A."/>
            <person name="Quinn J."/>
            <person name="Santos M.C."/>
            <person name="Schmitzberger F.F."/>
            <person name="Sherlock G."/>
            <person name="Shah P."/>
            <person name="Silverstein K.A."/>
            <person name="Skrzypek M.S."/>
            <person name="Soll D."/>
            <person name="Staggs R."/>
            <person name="Stansfield I."/>
            <person name="Stumpf M.P."/>
            <person name="Sudbery P.E."/>
            <person name="Srikantha T."/>
            <person name="Zeng Q."/>
            <person name="Berman J."/>
            <person name="Berriman M."/>
            <person name="Heitman J."/>
            <person name="Gow N.A."/>
            <person name="Lorenz M.C."/>
            <person name="Birren B.W."/>
            <person name="Kellis M."/>
            <person name="Cuomo C.A."/>
        </authorList>
    </citation>
    <scope>NUCLEOTIDE SEQUENCE [LARGE SCALE GENOMIC DNA]</scope>
    <source>
        <strain evidence="11">ATCC MYA-3404 / T1</strain>
    </source>
</reference>
<evidence type="ECO:0000313" key="10">
    <source>
        <dbReference type="EMBL" id="EER36287.1"/>
    </source>
</evidence>
<dbReference type="Gene3D" id="2.10.110.10">
    <property type="entry name" value="Cysteine Rich Protein"/>
    <property type="match status" value="4"/>
</dbReference>
<sequence>MNHQSLETPQRGNSQNHHHRHNQQQHPYNPRSTINIVESPDNRGSIVAEPEIDSPTKHDNDSSPKRKFNPFGHNRSHSHTTSNHKRLFYPIHHDGRYHNIMQNQTSGAPPLQAAPPPPPSPTSKPRRQVSMRNPITNTNNSNQNLRENQKPIQHKPITQPNWKSLIPPIPGKPEPTYITPDTLQQQRQNKEIDNDEFDFSTNRPQLSHETSKSYNATYSMQSSSNNVETRESRSNTVPSNSKYALDPSQRHSIAVSPSPESQQQQRERVEKYGNHAPILPGSFPTQQQQQQQQQQQLQQSSSRNSSDRSSPTKKGTRKKARKICAKCGLEITSQFVRALQSAYHVDCFTCYECGKQCSAKFFPYDVPNKNDQGIEDGSTIQVALCEYDYFKKLDLICFSCNSALRGPYITALGNKYHLEHFKCHVCQRVFESDESYYEHENNIYCHFHYSKLYASHCEGCQSSIVKQFVELYRGGRNQHWHPECYMVHKFWNVCISPDSVGLQKLFDLSDETLSGLKLLKDGNTNGKKIDSATLIAVEQQIEQVVMKCWLTLSGYEEITAKCISDMLLYACTGNKFNGIVVTGKLVLNVEVLFNALDYVFRMCNSSTDLLHEKYGTPNHDDSESSSTEDEYFQMLKKEPRNITGKIMSYLAILRKSDHIAKSGSLSAELLSVITGCAHYLKLLIRIGLYNALKLNKLYGTTNAIEKFLQLTSEHEAINLLAGDEITQVNLINSKLAIPAVSTDACSSCAKSIERSCLKLDNNRWHIKCFVCSSCERTIPVSEASDTKFALIHQCIICKNCQCENYDVGFQVVSDLSQLIYLLKIALFRSRSVMKIDLTQVPENFSAERESEDTEYTAEDNYSQTLNDVTRLRSKRQSQKLSKSVKKKARKSIIVEAPEADKAKKEEFKNVSEHTITEELNDLSFEQPPPITEARKTSTTSQLSFEDGGENEKFSVSRKKSLKIRDEPQRQVTNTNLDRTSDLLKNERSLTLDDIPRIVAAEQARDQRPNAFKHHNSLYQRQSTPHRLRSTGQRASTSVITPTGVLENILNSSQPPQPIDKDENRKQKYYSELSKDEHYIIRHIAVEILSQISSNYANKDELISLVQIKKQGGGTFWDKFRFGDTKKEKNMAVFGVDLQTLTNKYGIDSDLGVGPSKLRIPIVVDDIIAALRQKDMSVEGIFRLNGNIKKLRELTEQINKNPLQSPDFSLQSAVQLAALMKKWLRELPNPLLTFNLYDIWISSQRVSDPMIRKKILQMAYCMLPRSHRNLVEVLLYFFSWVASFAEIDEETGSKMDSHNLATVIAPNILISKATASSANDSSNGSSGGNSTVGSAPGENYFLAIEVVNQLLENQEEFSTIPNELLDIYDICGFDNLPKKELSSKEIMNKIEKGVATMATTSSSTGGN</sequence>
<dbReference type="PROSITE" id="PS50023">
    <property type="entry name" value="LIM_DOMAIN_2"/>
    <property type="match status" value="3"/>
</dbReference>
<evidence type="ECO:0000256" key="4">
    <source>
        <dbReference type="ARBA" id="ARBA00022833"/>
    </source>
</evidence>
<accession>C5M4N7</accession>
<feature type="compositionally biased region" description="Pro residues" evidence="7">
    <location>
        <begin position="112"/>
        <end position="122"/>
    </location>
</feature>
<dbReference type="InterPro" id="IPR000198">
    <property type="entry name" value="RhoGAP_dom"/>
</dbReference>
<dbReference type="GO" id="GO:0046872">
    <property type="term" value="F:metal ion binding"/>
    <property type="evidence" value="ECO:0007669"/>
    <property type="project" value="UniProtKB-KW"/>
</dbReference>
<keyword evidence="4 6" id="KW-0862">Zinc</keyword>
<feature type="compositionally biased region" description="Low complexity" evidence="7">
    <location>
        <begin position="133"/>
        <end position="146"/>
    </location>
</feature>
<evidence type="ECO:0000256" key="6">
    <source>
        <dbReference type="PROSITE-ProRule" id="PRU00125"/>
    </source>
</evidence>
<dbReference type="RefSeq" id="XP_002546245.1">
    <property type="nucleotide sequence ID" value="XM_002546199.1"/>
</dbReference>
<dbReference type="SUPFAM" id="SSF57716">
    <property type="entry name" value="Glucocorticoid receptor-like (DNA-binding domain)"/>
    <property type="match status" value="3"/>
</dbReference>
<keyword evidence="11" id="KW-1185">Reference proteome</keyword>
<dbReference type="GO" id="GO:0007165">
    <property type="term" value="P:signal transduction"/>
    <property type="evidence" value="ECO:0007669"/>
    <property type="project" value="InterPro"/>
</dbReference>
<dbReference type="GO" id="GO:0005737">
    <property type="term" value="C:cytoplasm"/>
    <property type="evidence" value="ECO:0007669"/>
    <property type="project" value="TreeGrafter"/>
</dbReference>
<dbReference type="CDD" id="cd09391">
    <property type="entry name" value="LIM1_Lrg1p_like"/>
    <property type="match status" value="1"/>
</dbReference>
<dbReference type="GO" id="GO:0005634">
    <property type="term" value="C:nucleus"/>
    <property type="evidence" value="ECO:0007669"/>
    <property type="project" value="UniProtKB-SubCell"/>
</dbReference>
<proteinExistence type="predicted"/>
<keyword evidence="5" id="KW-0539">Nucleus</keyword>
<dbReference type="PANTHER" id="PTHR24215">
    <property type="entry name" value="RHO-GTPASE-ACTIVATING PROTEIN LRG1"/>
    <property type="match status" value="1"/>
</dbReference>
<dbReference type="Pfam" id="PF00412">
    <property type="entry name" value="LIM"/>
    <property type="match status" value="3"/>
</dbReference>
<feature type="domain" description="LIM zinc-binding" evidence="8">
    <location>
        <begin position="743"/>
        <end position="807"/>
    </location>
</feature>
<dbReference type="HOGENOM" id="CLU_001321_1_0_1"/>
<dbReference type="SMART" id="SM00132">
    <property type="entry name" value="LIM"/>
    <property type="match status" value="3"/>
</dbReference>
<evidence type="ECO:0000256" key="2">
    <source>
        <dbReference type="ARBA" id="ARBA00022723"/>
    </source>
</evidence>
<name>C5M4N7_CANTT</name>
<dbReference type="KEGG" id="ctp:CTRG_01027"/>
<dbReference type="STRING" id="294747.C5M4N7"/>
<dbReference type="eggNOG" id="KOG1703">
    <property type="taxonomic scope" value="Eukaryota"/>
</dbReference>
<keyword evidence="2 6" id="KW-0479">Metal-binding</keyword>
<dbReference type="PANTHER" id="PTHR24215:SF10">
    <property type="entry name" value="RHO-GTPASE-ACTIVATING PROTEIN LRG1"/>
    <property type="match status" value="1"/>
</dbReference>
<dbReference type="SUPFAM" id="SSF48350">
    <property type="entry name" value="GTPase activation domain, GAP"/>
    <property type="match status" value="1"/>
</dbReference>
<feature type="compositionally biased region" description="Low complexity" evidence="7">
    <location>
        <begin position="255"/>
        <end position="264"/>
    </location>
</feature>
<feature type="region of interest" description="Disordered" evidence="7">
    <location>
        <begin position="1"/>
        <end position="84"/>
    </location>
</feature>
<evidence type="ECO:0000256" key="3">
    <source>
        <dbReference type="ARBA" id="ARBA00022737"/>
    </source>
</evidence>
<feature type="region of interest" description="Disordered" evidence="7">
    <location>
        <begin position="100"/>
        <end position="179"/>
    </location>
</feature>
<feature type="compositionally biased region" description="Basic and acidic residues" evidence="7">
    <location>
        <begin position="54"/>
        <end position="64"/>
    </location>
</feature>
<dbReference type="Gene3D" id="1.10.555.10">
    <property type="entry name" value="Rho GTPase activation protein"/>
    <property type="match status" value="1"/>
</dbReference>
<feature type="compositionally biased region" description="Low complexity" evidence="7">
    <location>
        <begin position="286"/>
        <end position="309"/>
    </location>
</feature>
<dbReference type="GO" id="GO:0030695">
    <property type="term" value="F:GTPase regulator activity"/>
    <property type="evidence" value="ECO:0007669"/>
    <property type="project" value="UniProtKB-ARBA"/>
</dbReference>
<evidence type="ECO:0008006" key="12">
    <source>
        <dbReference type="Google" id="ProtNLM"/>
    </source>
</evidence>
<feature type="compositionally biased region" description="Polar residues" evidence="7">
    <location>
        <begin position="199"/>
        <end position="227"/>
    </location>
</feature>
<dbReference type="CDD" id="cd09392">
    <property type="entry name" value="LIM2_Lrg1p_like"/>
    <property type="match status" value="1"/>
</dbReference>
<evidence type="ECO:0000256" key="1">
    <source>
        <dbReference type="ARBA" id="ARBA00004123"/>
    </source>
</evidence>